<protein>
    <submittedName>
        <fullName evidence="1">Uncharacterized protein</fullName>
    </submittedName>
</protein>
<evidence type="ECO:0000313" key="2">
    <source>
        <dbReference type="Proteomes" id="UP000037953"/>
    </source>
</evidence>
<dbReference type="InterPro" id="IPR011990">
    <property type="entry name" value="TPR-like_helical_dom_sf"/>
</dbReference>
<dbReference type="InterPro" id="IPR019734">
    <property type="entry name" value="TPR_rpt"/>
</dbReference>
<dbReference type="PATRIC" id="fig|253.9.peg.3529"/>
<sequence length="446" mass="51487">MITRRKFIVLGSLGALSVIFPNYLFSGSKNLTGSLDVDALLKNAKVLRKQGNSSQAKQIYQQIILQYPNEIRAYDGLRKVLLAQKKKEWEVILMFQSALLLNPDNLEIKQRLYREYFNAALGNKKIKKAINFNGRLLDDIKQKYEIFVQKHPDNKNLQEQFVKIKRLLDCNADSQNPNSNVSLKSHRKNQYKNFKKRFEDASNSELETKLNTLLAKPASPDRKQHIRELHSLIVQRYRKEKNNQEALNKAVAYYNGIDKQDPLFLKYIRDLSKLQKRFDLLISIETQNHTLKNTFWSGIALLDVHLKKAEDQNTPLPSQLNPLLQFLEADVDSPDKKFELNTRKIKLDILRNQPDAARDKIMLQCRNMFGTSNTHSIDRMNVLIAKYYAKNGDTEGKSKILNVVSNPKPYFGNGDPLIKSIALMNQNRASGKPVHLQNLQKLINKL</sequence>
<accession>A0A0N1KU58</accession>
<dbReference type="RefSeq" id="WP_062698398.1">
    <property type="nucleotide sequence ID" value="NZ_LJOD01000004.1"/>
</dbReference>
<comment type="caution">
    <text evidence="1">The sequence shown here is derived from an EMBL/GenBank/DDBJ whole genome shotgun (WGS) entry which is preliminary data.</text>
</comment>
<organism evidence="1 2">
    <name type="scientific">Chryseobacterium indologenes</name>
    <name type="common">Flavobacterium indologenes</name>
    <dbReference type="NCBI Taxonomy" id="253"/>
    <lineage>
        <taxon>Bacteria</taxon>
        <taxon>Pseudomonadati</taxon>
        <taxon>Bacteroidota</taxon>
        <taxon>Flavobacteriia</taxon>
        <taxon>Flavobacteriales</taxon>
        <taxon>Weeksellaceae</taxon>
        <taxon>Chryseobacterium group</taxon>
        <taxon>Chryseobacterium</taxon>
    </lineage>
</organism>
<dbReference type="Proteomes" id="UP000037953">
    <property type="component" value="Unassembled WGS sequence"/>
</dbReference>
<gene>
    <name evidence="1" type="ORF">AOB46_08880</name>
</gene>
<reference evidence="1 2" key="1">
    <citation type="journal article" date="2015" name="Genom Data">
        <title>Draft genome sequence of a multidrug-resistant Chryseobacterium indologenes isolate from Malaysia.</title>
        <authorList>
            <person name="Yu C.Y."/>
            <person name="Ang G.Y."/>
            <person name="Cheng H.J."/>
            <person name="Cheong Y.M."/>
            <person name="Yin W.F."/>
            <person name="Chan K.G."/>
        </authorList>
    </citation>
    <scope>NUCLEOTIDE SEQUENCE [LARGE SCALE GENOMIC DNA]</scope>
    <source>
        <strain evidence="1 2">CI_885</strain>
    </source>
</reference>
<dbReference type="OrthoDB" id="1217970at2"/>
<reference evidence="2" key="2">
    <citation type="submission" date="2015-09" db="EMBL/GenBank/DDBJ databases">
        <title>Draft genome sequence of a multidrug-resistant Chryseobacterium indologenes isolate from Malaysia.</title>
        <authorList>
            <person name="Yu C.Y."/>
            <person name="Ang G.Y."/>
            <person name="Chan K.-G."/>
        </authorList>
    </citation>
    <scope>NUCLEOTIDE SEQUENCE [LARGE SCALE GENOMIC DNA]</scope>
    <source>
        <strain evidence="2">CI_885</strain>
    </source>
</reference>
<name>A0A0N1KU58_CHRID</name>
<dbReference type="AlphaFoldDB" id="A0A0N1KU58"/>
<dbReference type="SUPFAM" id="SSF48452">
    <property type="entry name" value="TPR-like"/>
    <property type="match status" value="1"/>
</dbReference>
<dbReference type="Gene3D" id="1.25.40.10">
    <property type="entry name" value="Tetratricopeptide repeat domain"/>
    <property type="match status" value="1"/>
</dbReference>
<evidence type="ECO:0000313" key="1">
    <source>
        <dbReference type="EMBL" id="KPE51750.1"/>
    </source>
</evidence>
<dbReference type="Pfam" id="PF13174">
    <property type="entry name" value="TPR_6"/>
    <property type="match status" value="1"/>
</dbReference>
<dbReference type="EMBL" id="LJOD01000004">
    <property type="protein sequence ID" value="KPE51750.1"/>
    <property type="molecule type" value="Genomic_DNA"/>
</dbReference>
<proteinExistence type="predicted"/>